<keyword evidence="4" id="KW-0805">Transcription regulation</keyword>
<dbReference type="PANTHER" id="PTHR47782">
    <property type="entry name" value="ZN(II)2CYS6 TRANSCRIPTION FACTOR (EUROFUNG)-RELATED"/>
    <property type="match status" value="1"/>
</dbReference>
<name>A0AAN6M287_9PLEO</name>
<dbReference type="GO" id="GO:0000981">
    <property type="term" value="F:DNA-binding transcription factor activity, RNA polymerase II-specific"/>
    <property type="evidence" value="ECO:0007669"/>
    <property type="project" value="TreeGrafter"/>
</dbReference>
<comment type="subcellular location">
    <subcellularLocation>
        <location evidence="1">Nucleus</location>
    </subcellularLocation>
</comment>
<protein>
    <recommendedName>
        <fullName evidence="8">Xylanolytic transcriptional activator regulatory domain-containing protein</fullName>
    </recommendedName>
</protein>
<keyword evidence="3" id="KW-0862">Zinc</keyword>
<dbReference type="CDD" id="cd12148">
    <property type="entry name" value="fungal_TF_MHR"/>
    <property type="match status" value="1"/>
</dbReference>
<proteinExistence type="predicted"/>
<evidence type="ECO:0000256" key="5">
    <source>
        <dbReference type="ARBA" id="ARBA00023125"/>
    </source>
</evidence>
<evidence type="ECO:0000313" key="9">
    <source>
        <dbReference type="EMBL" id="KAK3209775.1"/>
    </source>
</evidence>
<dbReference type="Pfam" id="PF04082">
    <property type="entry name" value="Fungal_trans"/>
    <property type="match status" value="1"/>
</dbReference>
<comment type="caution">
    <text evidence="9">The sequence shown here is derived from an EMBL/GenBank/DDBJ whole genome shotgun (WGS) entry which is preliminary data.</text>
</comment>
<keyword evidence="7" id="KW-0539">Nucleus</keyword>
<evidence type="ECO:0000256" key="6">
    <source>
        <dbReference type="ARBA" id="ARBA00023163"/>
    </source>
</evidence>
<keyword evidence="2" id="KW-0479">Metal-binding</keyword>
<dbReference type="GO" id="GO:0008270">
    <property type="term" value="F:zinc ion binding"/>
    <property type="evidence" value="ECO:0007669"/>
    <property type="project" value="InterPro"/>
</dbReference>
<evidence type="ECO:0000256" key="4">
    <source>
        <dbReference type="ARBA" id="ARBA00023015"/>
    </source>
</evidence>
<evidence type="ECO:0000256" key="2">
    <source>
        <dbReference type="ARBA" id="ARBA00022723"/>
    </source>
</evidence>
<dbReference type="GO" id="GO:0005634">
    <property type="term" value="C:nucleus"/>
    <property type="evidence" value="ECO:0007669"/>
    <property type="project" value="UniProtKB-SubCell"/>
</dbReference>
<dbReference type="AlphaFoldDB" id="A0AAN6M287"/>
<keyword evidence="5" id="KW-0238">DNA-binding</keyword>
<reference evidence="9 10" key="1">
    <citation type="submission" date="2021-02" db="EMBL/GenBank/DDBJ databases">
        <title>Genome assembly of Pseudopithomyces chartarum.</title>
        <authorList>
            <person name="Jauregui R."/>
            <person name="Singh J."/>
            <person name="Voisey C."/>
        </authorList>
    </citation>
    <scope>NUCLEOTIDE SEQUENCE [LARGE SCALE GENOMIC DNA]</scope>
    <source>
        <strain evidence="9 10">AGR01</strain>
    </source>
</reference>
<dbReference type="GO" id="GO:0045944">
    <property type="term" value="P:positive regulation of transcription by RNA polymerase II"/>
    <property type="evidence" value="ECO:0007669"/>
    <property type="project" value="TreeGrafter"/>
</dbReference>
<evidence type="ECO:0000256" key="3">
    <source>
        <dbReference type="ARBA" id="ARBA00022833"/>
    </source>
</evidence>
<sequence length="596" mass="66610">MEAPYQTAGPRGQSGAGASFAHTAEQDLSMRDETPSLQQSALLSQAVILPDQRAHEIGLVSVGVNADQRYLGPSSGYFLARLLLNCSPGRLERHDPVNHDVTSLAQSLIHQLVQTASSPLPLPGPHQAKQLARVYFESVHPQYPILHEQSWLHALDSIYDSNTSGKEDVAAFQVNMVLAIASSILSSRARSHIPGESYCLSALQHLERINVHNFSGLQCVLLLLIFTMYSPNMRLNVWYLNYHCIAAVLDLGLQRNITTASGISLLDQEMRTRVFWTVFTLDRTIATMMGRPIGLRDEACELRLPHDLEDHALTDENSSVSSTGNISLSIHLFKLAKINSEIKYVANSIVRDVPIYAYPPVPDIHAWQQSMLEQLDHWVSTIPQIQSGHEYVRMLSKLRYYSIRILLLRPSPAIPRPSTESLVECYGLAWQAIRLYDELYRQDMLVAVPDLARRTELDDLMDNMMISLSLISVAGERWSGAKRSRQILDDLGRSTIKWMKSLKTTAGTVSEDEPTEITRGHLPLGPNVPDSTLPVTATYFTPPVVPTATMTPGLGLEDSFWADLPQHFDFGDFTNVDSIMHSLFEDFVPHTNSMYN</sequence>
<dbReference type="GO" id="GO:0006351">
    <property type="term" value="P:DNA-templated transcription"/>
    <property type="evidence" value="ECO:0007669"/>
    <property type="project" value="InterPro"/>
</dbReference>
<feature type="domain" description="Xylanolytic transcriptional activator regulatory" evidence="8">
    <location>
        <begin position="237"/>
        <end position="311"/>
    </location>
</feature>
<organism evidence="9 10">
    <name type="scientific">Pseudopithomyces chartarum</name>
    <dbReference type="NCBI Taxonomy" id="1892770"/>
    <lineage>
        <taxon>Eukaryota</taxon>
        <taxon>Fungi</taxon>
        <taxon>Dikarya</taxon>
        <taxon>Ascomycota</taxon>
        <taxon>Pezizomycotina</taxon>
        <taxon>Dothideomycetes</taxon>
        <taxon>Pleosporomycetidae</taxon>
        <taxon>Pleosporales</taxon>
        <taxon>Massarineae</taxon>
        <taxon>Didymosphaeriaceae</taxon>
        <taxon>Pseudopithomyces</taxon>
    </lineage>
</organism>
<dbReference type="GO" id="GO:0043565">
    <property type="term" value="F:sequence-specific DNA binding"/>
    <property type="evidence" value="ECO:0007669"/>
    <property type="project" value="TreeGrafter"/>
</dbReference>
<evidence type="ECO:0000256" key="1">
    <source>
        <dbReference type="ARBA" id="ARBA00004123"/>
    </source>
</evidence>
<accession>A0AAN6M287</accession>
<keyword evidence="6" id="KW-0804">Transcription</keyword>
<keyword evidence="10" id="KW-1185">Reference proteome</keyword>
<evidence type="ECO:0000259" key="8">
    <source>
        <dbReference type="SMART" id="SM00906"/>
    </source>
</evidence>
<gene>
    <name evidence="9" type="ORF">GRF29_44g629292</name>
</gene>
<dbReference type="InterPro" id="IPR052202">
    <property type="entry name" value="Yeast_MetPath_Reg"/>
</dbReference>
<dbReference type="PANTHER" id="PTHR47782:SF1">
    <property type="entry name" value="PYRIMIDINE PATHWAY REGULATORY PROTEIN 1"/>
    <property type="match status" value="1"/>
</dbReference>
<dbReference type="SMART" id="SM00906">
    <property type="entry name" value="Fungal_trans"/>
    <property type="match status" value="1"/>
</dbReference>
<evidence type="ECO:0000256" key="7">
    <source>
        <dbReference type="ARBA" id="ARBA00023242"/>
    </source>
</evidence>
<dbReference type="EMBL" id="WVTA01000005">
    <property type="protein sequence ID" value="KAK3209775.1"/>
    <property type="molecule type" value="Genomic_DNA"/>
</dbReference>
<dbReference type="InterPro" id="IPR007219">
    <property type="entry name" value="XnlR_reg_dom"/>
</dbReference>
<dbReference type="Proteomes" id="UP001280581">
    <property type="component" value="Unassembled WGS sequence"/>
</dbReference>
<evidence type="ECO:0000313" key="10">
    <source>
        <dbReference type="Proteomes" id="UP001280581"/>
    </source>
</evidence>